<comment type="subunit">
    <text evidence="3">Monomer.</text>
</comment>
<dbReference type="PANTHER" id="PTHR33146">
    <property type="entry name" value="ENDONUCLEASE 4"/>
    <property type="match status" value="1"/>
</dbReference>
<dbReference type="EC" id="3.1.30.1" evidence="4"/>
<evidence type="ECO:0000313" key="13">
    <source>
        <dbReference type="Proteomes" id="UP000325081"/>
    </source>
</evidence>
<dbReference type="Proteomes" id="UP000325081">
    <property type="component" value="Unassembled WGS sequence"/>
</dbReference>
<evidence type="ECO:0000256" key="4">
    <source>
        <dbReference type="ARBA" id="ARBA00012562"/>
    </source>
</evidence>
<dbReference type="GO" id="GO:0000014">
    <property type="term" value="F:single-stranded DNA endodeoxyribonuclease activity"/>
    <property type="evidence" value="ECO:0007669"/>
    <property type="project" value="UniProtKB-ARBA"/>
</dbReference>
<feature type="non-terminal residue" evidence="12">
    <location>
        <position position="1"/>
    </location>
</feature>
<dbReference type="GO" id="GO:0004521">
    <property type="term" value="F:RNA endonuclease activity"/>
    <property type="evidence" value="ECO:0007669"/>
    <property type="project" value="UniProtKB-ARBA"/>
</dbReference>
<dbReference type="GO" id="GO:0006308">
    <property type="term" value="P:DNA catabolic process"/>
    <property type="evidence" value="ECO:0007669"/>
    <property type="project" value="InterPro"/>
</dbReference>
<keyword evidence="8 12" id="KW-0255">Endonuclease</keyword>
<dbReference type="OrthoDB" id="441446at2759"/>
<evidence type="ECO:0000256" key="5">
    <source>
        <dbReference type="ARBA" id="ARBA00022722"/>
    </source>
</evidence>
<evidence type="ECO:0000256" key="7">
    <source>
        <dbReference type="ARBA" id="ARBA00022729"/>
    </source>
</evidence>
<dbReference type="SUPFAM" id="SSF48537">
    <property type="entry name" value="Phospholipase C/P1 nuclease"/>
    <property type="match status" value="1"/>
</dbReference>
<evidence type="ECO:0000313" key="12">
    <source>
        <dbReference type="EMBL" id="GER29896.1"/>
    </source>
</evidence>
<evidence type="ECO:0000256" key="2">
    <source>
        <dbReference type="ARBA" id="ARBA00009547"/>
    </source>
</evidence>
<dbReference type="GO" id="GO:0046872">
    <property type="term" value="F:metal ion binding"/>
    <property type="evidence" value="ECO:0007669"/>
    <property type="project" value="UniProtKB-KW"/>
</dbReference>
<evidence type="ECO:0000256" key="3">
    <source>
        <dbReference type="ARBA" id="ARBA00011245"/>
    </source>
</evidence>
<reference evidence="13" key="1">
    <citation type="journal article" date="2019" name="Curr. Biol.">
        <title>Genome Sequence of Striga asiatica Provides Insight into the Evolution of Plant Parasitism.</title>
        <authorList>
            <person name="Yoshida S."/>
            <person name="Kim S."/>
            <person name="Wafula E.K."/>
            <person name="Tanskanen J."/>
            <person name="Kim Y.M."/>
            <person name="Honaas L."/>
            <person name="Yang Z."/>
            <person name="Spallek T."/>
            <person name="Conn C.E."/>
            <person name="Ichihashi Y."/>
            <person name="Cheong K."/>
            <person name="Cui S."/>
            <person name="Der J.P."/>
            <person name="Gundlach H."/>
            <person name="Jiao Y."/>
            <person name="Hori C."/>
            <person name="Ishida J.K."/>
            <person name="Kasahara H."/>
            <person name="Kiba T."/>
            <person name="Kim M.S."/>
            <person name="Koo N."/>
            <person name="Laohavisit A."/>
            <person name="Lee Y.H."/>
            <person name="Lumba S."/>
            <person name="McCourt P."/>
            <person name="Mortimer J.C."/>
            <person name="Mutuku J.M."/>
            <person name="Nomura T."/>
            <person name="Sasaki-Sekimoto Y."/>
            <person name="Seto Y."/>
            <person name="Wang Y."/>
            <person name="Wakatake T."/>
            <person name="Sakakibara H."/>
            <person name="Demura T."/>
            <person name="Yamaguchi S."/>
            <person name="Yoneyama K."/>
            <person name="Manabe R.I."/>
            <person name="Nelson D.C."/>
            <person name="Schulman A.H."/>
            <person name="Timko M.P."/>
            <person name="dePamphilis C.W."/>
            <person name="Choi D."/>
            <person name="Shirasu K."/>
        </authorList>
    </citation>
    <scope>NUCLEOTIDE SEQUENCE [LARGE SCALE GENOMIC DNA]</scope>
    <source>
        <strain evidence="13">cv. UVA1</strain>
    </source>
</reference>
<keyword evidence="9" id="KW-0378">Hydrolase</keyword>
<dbReference type="Pfam" id="PF02265">
    <property type="entry name" value="S1-P1_nuclease"/>
    <property type="match status" value="1"/>
</dbReference>
<evidence type="ECO:0000256" key="6">
    <source>
        <dbReference type="ARBA" id="ARBA00022723"/>
    </source>
</evidence>
<dbReference type="EMBL" id="BKCP01004294">
    <property type="protein sequence ID" value="GER29896.1"/>
    <property type="molecule type" value="Genomic_DNA"/>
</dbReference>
<dbReference type="CDD" id="cd11010">
    <property type="entry name" value="S1-P1_nuclease"/>
    <property type="match status" value="1"/>
</dbReference>
<evidence type="ECO:0000256" key="1">
    <source>
        <dbReference type="ARBA" id="ARBA00000245"/>
    </source>
</evidence>
<keyword evidence="6" id="KW-0479">Metal-binding</keyword>
<dbReference type="FunFam" id="1.10.575.10:FF:000002">
    <property type="entry name" value="Endonuclease 2"/>
    <property type="match status" value="1"/>
</dbReference>
<dbReference type="AlphaFoldDB" id="A0A5A7PBJ8"/>
<comment type="caution">
    <text evidence="12">The sequence shown here is derived from an EMBL/GenBank/DDBJ whole genome shotgun (WGS) entry which is preliminary data.</text>
</comment>
<evidence type="ECO:0000256" key="9">
    <source>
        <dbReference type="ARBA" id="ARBA00022801"/>
    </source>
</evidence>
<dbReference type="InterPro" id="IPR003154">
    <property type="entry name" value="S1/P1nuclease"/>
</dbReference>
<comment type="similarity">
    <text evidence="2">Belongs to the nuclease type I family.</text>
</comment>
<keyword evidence="10" id="KW-1015">Disulfide bond</keyword>
<gene>
    <name evidence="12" type="ORF">STAS_05796</name>
</gene>
<protein>
    <recommendedName>
        <fullName evidence="4">Aspergillus nuclease S1</fullName>
        <ecNumber evidence="4">3.1.30.1</ecNumber>
    </recommendedName>
</protein>
<proteinExistence type="inferred from homology"/>
<keyword evidence="13" id="KW-1185">Reference proteome</keyword>
<sequence>AHLNKVAAKAVEKLMPSDVKGNLGILCQWADRIRRQYHRVRRRYRWASELHYINVQDHNCAYKYTRDCIGRNRVQDRCLSGAINNYTDQLSSYKKAEYNLTEALLFLSHFIADIHQPLHVGYLSDKGGNTINVIWFTRKQNLHHIWDTDIIRKLEGGVNSSNVEDLTRRIQQKIMRKWRRQIRGWEFCPGRLKTCPNVYAEESIKIACQWAYKEVQPGSVLKVHNFYVRIFHADEYYQTRLPVVEMRIAQAAIRLAATLNRIFT</sequence>
<dbReference type="PANTHER" id="PTHR33146:SF27">
    <property type="entry name" value="ENDONUCLEASE 2"/>
    <property type="match status" value="1"/>
</dbReference>
<dbReference type="Gene3D" id="1.10.575.10">
    <property type="entry name" value="P1 Nuclease"/>
    <property type="match status" value="1"/>
</dbReference>
<evidence type="ECO:0000256" key="8">
    <source>
        <dbReference type="ARBA" id="ARBA00022759"/>
    </source>
</evidence>
<keyword evidence="5" id="KW-0540">Nuclease</keyword>
<organism evidence="12 13">
    <name type="scientific">Striga asiatica</name>
    <name type="common">Asiatic witchweed</name>
    <name type="synonym">Buchnera asiatica</name>
    <dbReference type="NCBI Taxonomy" id="4170"/>
    <lineage>
        <taxon>Eukaryota</taxon>
        <taxon>Viridiplantae</taxon>
        <taxon>Streptophyta</taxon>
        <taxon>Embryophyta</taxon>
        <taxon>Tracheophyta</taxon>
        <taxon>Spermatophyta</taxon>
        <taxon>Magnoliopsida</taxon>
        <taxon>eudicotyledons</taxon>
        <taxon>Gunneridae</taxon>
        <taxon>Pentapetalae</taxon>
        <taxon>asterids</taxon>
        <taxon>lamiids</taxon>
        <taxon>Lamiales</taxon>
        <taxon>Orobanchaceae</taxon>
        <taxon>Buchnereae</taxon>
        <taxon>Striga</taxon>
    </lineage>
</organism>
<keyword evidence="7" id="KW-0732">Signal</keyword>
<keyword evidence="11" id="KW-0325">Glycoprotein</keyword>
<evidence type="ECO:0000256" key="10">
    <source>
        <dbReference type="ARBA" id="ARBA00023157"/>
    </source>
</evidence>
<evidence type="ECO:0000256" key="11">
    <source>
        <dbReference type="ARBA" id="ARBA00023180"/>
    </source>
</evidence>
<dbReference type="GO" id="GO:0003676">
    <property type="term" value="F:nucleic acid binding"/>
    <property type="evidence" value="ECO:0007669"/>
    <property type="project" value="InterPro"/>
</dbReference>
<dbReference type="InterPro" id="IPR008947">
    <property type="entry name" value="PLipase_C/P1_nuclease_dom_sf"/>
</dbReference>
<accession>A0A5A7PBJ8</accession>
<comment type="catalytic activity">
    <reaction evidence="1">
        <text>Endonucleolytic cleavage to 5'-phosphomononucleotide and 5'-phosphooligonucleotide end-products.</text>
        <dbReference type="EC" id="3.1.30.1"/>
    </reaction>
</comment>
<name>A0A5A7PBJ8_STRAF</name>